<evidence type="ECO:0000313" key="2">
    <source>
        <dbReference type="EMBL" id="KAJ7739453.1"/>
    </source>
</evidence>
<dbReference type="AlphaFoldDB" id="A0AAD7IC19"/>
<protein>
    <submittedName>
        <fullName evidence="2">Uncharacterized protein</fullName>
    </submittedName>
</protein>
<accession>A0AAD7IC19</accession>
<proteinExistence type="predicted"/>
<gene>
    <name evidence="2" type="ORF">DFH07DRAFT_778732</name>
</gene>
<sequence>MDKILKKATIQNRAELELKRWHARLWRHSTHRHLQSFTCTPGVENSIRAGTAGNESNVLADKFRGGTCAEFRRGARNEKSGVAPTKLKSESGNASGSTRELRHESVAPEMRENPGQRCSEAPGATRNHPNTLADAHDTFPRVSLTHSEFSGRNPKPLTQKSERVGRALGEPRTRWDEVCGGGVYGDRERAPGRVAGMVGESKGGRTLQGVISYLVNFGEEPGEGCKSALEVTRYSEALNSAGNQRNGAGGKYL</sequence>
<dbReference type="EMBL" id="JARJLG010000132">
    <property type="protein sequence ID" value="KAJ7739453.1"/>
    <property type="molecule type" value="Genomic_DNA"/>
</dbReference>
<keyword evidence="3" id="KW-1185">Reference proteome</keyword>
<feature type="compositionally biased region" description="Basic and acidic residues" evidence="1">
    <location>
        <begin position="99"/>
        <end position="114"/>
    </location>
</feature>
<name>A0AAD7IC19_9AGAR</name>
<evidence type="ECO:0000313" key="3">
    <source>
        <dbReference type="Proteomes" id="UP001215280"/>
    </source>
</evidence>
<dbReference type="Proteomes" id="UP001215280">
    <property type="component" value="Unassembled WGS sequence"/>
</dbReference>
<organism evidence="2 3">
    <name type="scientific">Mycena maculata</name>
    <dbReference type="NCBI Taxonomy" id="230809"/>
    <lineage>
        <taxon>Eukaryota</taxon>
        <taxon>Fungi</taxon>
        <taxon>Dikarya</taxon>
        <taxon>Basidiomycota</taxon>
        <taxon>Agaricomycotina</taxon>
        <taxon>Agaricomycetes</taxon>
        <taxon>Agaricomycetidae</taxon>
        <taxon>Agaricales</taxon>
        <taxon>Marasmiineae</taxon>
        <taxon>Mycenaceae</taxon>
        <taxon>Mycena</taxon>
    </lineage>
</organism>
<evidence type="ECO:0000256" key="1">
    <source>
        <dbReference type="SAM" id="MobiDB-lite"/>
    </source>
</evidence>
<feature type="region of interest" description="Disordered" evidence="1">
    <location>
        <begin position="74"/>
        <end position="168"/>
    </location>
</feature>
<comment type="caution">
    <text evidence="2">The sequence shown here is derived from an EMBL/GenBank/DDBJ whole genome shotgun (WGS) entry which is preliminary data.</text>
</comment>
<reference evidence="2" key="1">
    <citation type="submission" date="2023-03" db="EMBL/GenBank/DDBJ databases">
        <title>Massive genome expansion in bonnet fungi (Mycena s.s.) driven by repeated elements and novel gene families across ecological guilds.</title>
        <authorList>
            <consortium name="Lawrence Berkeley National Laboratory"/>
            <person name="Harder C.B."/>
            <person name="Miyauchi S."/>
            <person name="Viragh M."/>
            <person name="Kuo A."/>
            <person name="Thoen E."/>
            <person name="Andreopoulos B."/>
            <person name="Lu D."/>
            <person name="Skrede I."/>
            <person name="Drula E."/>
            <person name="Henrissat B."/>
            <person name="Morin E."/>
            <person name="Kohler A."/>
            <person name="Barry K."/>
            <person name="LaButti K."/>
            <person name="Morin E."/>
            <person name="Salamov A."/>
            <person name="Lipzen A."/>
            <person name="Mereny Z."/>
            <person name="Hegedus B."/>
            <person name="Baldrian P."/>
            <person name="Stursova M."/>
            <person name="Weitz H."/>
            <person name="Taylor A."/>
            <person name="Grigoriev I.V."/>
            <person name="Nagy L.G."/>
            <person name="Martin F."/>
            <person name="Kauserud H."/>
        </authorList>
    </citation>
    <scope>NUCLEOTIDE SEQUENCE</scope>
    <source>
        <strain evidence="2">CBHHK188m</strain>
    </source>
</reference>